<keyword evidence="2" id="KW-0813">Transport</keyword>
<evidence type="ECO:0000313" key="8">
    <source>
        <dbReference type="EMBL" id="WFF41406.1"/>
    </source>
</evidence>
<dbReference type="PANTHER" id="PTHR30047:SF11">
    <property type="entry name" value="L-CARNITINE_GAMMA-BUTYROBETAINE ANTIPORTER"/>
    <property type="match status" value="1"/>
</dbReference>
<name>A0ABY8FJP0_9GAMM</name>
<feature type="transmembrane region" description="Helical" evidence="7">
    <location>
        <begin position="192"/>
        <end position="217"/>
    </location>
</feature>
<reference evidence="8 9" key="1">
    <citation type="submission" date="2019-01" db="EMBL/GenBank/DDBJ databases">
        <title>Genome sequence of Salinicola endophyticus REST5.</title>
        <authorList>
            <person name="Nascimento F.X."/>
        </authorList>
    </citation>
    <scope>NUCLEOTIDE SEQUENCE [LARGE SCALE GENOMIC DNA]</scope>
    <source>
        <strain evidence="8 9">REST5</strain>
    </source>
</reference>
<protein>
    <submittedName>
        <fullName evidence="8">BCCT family transporter</fullName>
    </submittedName>
</protein>
<evidence type="ECO:0000313" key="9">
    <source>
        <dbReference type="Proteomes" id="UP001321526"/>
    </source>
</evidence>
<keyword evidence="6 7" id="KW-0472">Membrane</keyword>
<sequence length="526" mass="56207">MSKTSLRKATFYPSLTLLGGMTILALENSEFLLKITSAIHEFLMNEFSWLYALSAFALVLVAAGTLFSPIARLRIGGESAKPILTRWQWCSITLCSSVAIGLLFFAAAEPIFFMSAPPLTLGAKAFSTESGVNGIASLYMHWSFTTYAIYTVPALMFAIAHYNLGMKFSISSAMTAALPIRMGPVTRQIIDALALIALVAGMVASLGTGAMMLGGGINRLFGVEVTDSLIGALCMIVMLASALSAATGLLKGIRILSSWNARALVFMAALVLIFGPTSFIANGGIDALGRYLSGFVKNSLNTGTINGNGWPRAWTLFFWANWFAWAPVTSMFLGKISRGYTVREFLLFNFLLPASFVLVWCATFGGLAVFTELNSAHILSQALKNSGPGDVIWVLLEQLPAALLFVALFLCLSLVSYITAADSTIDAISGMCCNSSTSSEINSSPYYIKLIWGAIISIITLVLTVNGGLEALKMISTIGGFIGLLIVMCAAASLVRIICWPTLLPELKGGAILPPLKTPSVRHNDI</sequence>
<dbReference type="InterPro" id="IPR000060">
    <property type="entry name" value="BCCT_transptr"/>
</dbReference>
<feature type="transmembrane region" description="Helical" evidence="7">
    <location>
        <begin position="391"/>
        <end position="415"/>
    </location>
</feature>
<feature type="transmembrane region" description="Helical" evidence="7">
    <location>
        <begin position="89"/>
        <end position="108"/>
    </location>
</feature>
<keyword evidence="9" id="KW-1185">Reference proteome</keyword>
<organism evidence="8 9">
    <name type="scientific">Salinicola endophyticus</name>
    <dbReference type="NCBI Taxonomy" id="1949083"/>
    <lineage>
        <taxon>Bacteria</taxon>
        <taxon>Pseudomonadati</taxon>
        <taxon>Pseudomonadota</taxon>
        <taxon>Gammaproteobacteria</taxon>
        <taxon>Oceanospirillales</taxon>
        <taxon>Halomonadaceae</taxon>
        <taxon>Salinicola</taxon>
    </lineage>
</organism>
<accession>A0ABY8FJP0</accession>
<feature type="transmembrane region" description="Helical" evidence="7">
    <location>
        <begin position="49"/>
        <end position="68"/>
    </location>
</feature>
<keyword evidence="4 7" id="KW-0812">Transmembrane</keyword>
<evidence type="ECO:0000256" key="5">
    <source>
        <dbReference type="ARBA" id="ARBA00022989"/>
    </source>
</evidence>
<feature type="transmembrane region" description="Helical" evidence="7">
    <location>
        <begin position="446"/>
        <end position="469"/>
    </location>
</feature>
<comment type="subcellular location">
    <subcellularLocation>
        <location evidence="1">Cell membrane</location>
        <topology evidence="1">Multi-pass membrane protein</topology>
    </subcellularLocation>
</comment>
<feature type="transmembrane region" description="Helical" evidence="7">
    <location>
        <begin position="316"/>
        <end position="334"/>
    </location>
</feature>
<dbReference type="Pfam" id="PF02028">
    <property type="entry name" value="BCCT"/>
    <property type="match status" value="1"/>
</dbReference>
<evidence type="ECO:0000256" key="6">
    <source>
        <dbReference type="ARBA" id="ARBA00023136"/>
    </source>
</evidence>
<feature type="transmembrane region" description="Helical" evidence="7">
    <location>
        <begin position="147"/>
        <end position="164"/>
    </location>
</feature>
<proteinExistence type="predicted"/>
<gene>
    <name evidence="8" type="ORF">EVC62_07740</name>
</gene>
<keyword evidence="3" id="KW-1003">Cell membrane</keyword>
<dbReference type="PANTHER" id="PTHR30047">
    <property type="entry name" value="HIGH-AFFINITY CHOLINE TRANSPORT PROTEIN-RELATED"/>
    <property type="match status" value="1"/>
</dbReference>
<feature type="transmembrane region" description="Helical" evidence="7">
    <location>
        <begin position="346"/>
        <end position="371"/>
    </location>
</feature>
<feature type="transmembrane region" description="Helical" evidence="7">
    <location>
        <begin position="229"/>
        <end position="250"/>
    </location>
</feature>
<dbReference type="RefSeq" id="WP_110689632.1">
    <property type="nucleotide sequence ID" value="NZ_CP035631.1"/>
</dbReference>
<evidence type="ECO:0000256" key="4">
    <source>
        <dbReference type="ARBA" id="ARBA00022692"/>
    </source>
</evidence>
<keyword evidence="5 7" id="KW-1133">Transmembrane helix</keyword>
<evidence type="ECO:0000256" key="1">
    <source>
        <dbReference type="ARBA" id="ARBA00004651"/>
    </source>
</evidence>
<feature type="transmembrane region" description="Helical" evidence="7">
    <location>
        <begin position="262"/>
        <end position="281"/>
    </location>
</feature>
<evidence type="ECO:0000256" key="7">
    <source>
        <dbReference type="SAM" id="Phobius"/>
    </source>
</evidence>
<dbReference type="Proteomes" id="UP001321526">
    <property type="component" value="Chromosome"/>
</dbReference>
<evidence type="ECO:0000256" key="3">
    <source>
        <dbReference type="ARBA" id="ARBA00022475"/>
    </source>
</evidence>
<evidence type="ECO:0000256" key="2">
    <source>
        <dbReference type="ARBA" id="ARBA00022448"/>
    </source>
</evidence>
<feature type="transmembrane region" description="Helical" evidence="7">
    <location>
        <begin position="475"/>
        <end position="499"/>
    </location>
</feature>
<dbReference type="EMBL" id="CP035631">
    <property type="protein sequence ID" value="WFF41406.1"/>
    <property type="molecule type" value="Genomic_DNA"/>
</dbReference>